<reference evidence="1 2" key="1">
    <citation type="submission" date="2019-02" db="EMBL/GenBank/DDBJ databases">
        <title>Deep-cultivation of Planctomycetes and their phenomic and genomic characterization uncovers novel biology.</title>
        <authorList>
            <person name="Wiegand S."/>
            <person name="Jogler M."/>
            <person name="Boedeker C."/>
            <person name="Pinto D."/>
            <person name="Vollmers J."/>
            <person name="Rivas-Marin E."/>
            <person name="Kohn T."/>
            <person name="Peeters S.H."/>
            <person name="Heuer A."/>
            <person name="Rast P."/>
            <person name="Oberbeckmann S."/>
            <person name="Bunk B."/>
            <person name="Jeske O."/>
            <person name="Meyerdierks A."/>
            <person name="Storesund J.E."/>
            <person name="Kallscheuer N."/>
            <person name="Luecker S."/>
            <person name="Lage O.M."/>
            <person name="Pohl T."/>
            <person name="Merkel B.J."/>
            <person name="Hornburger P."/>
            <person name="Mueller R.-W."/>
            <person name="Bruemmer F."/>
            <person name="Labrenz M."/>
            <person name="Spormann A.M."/>
            <person name="Op Den Camp H."/>
            <person name="Overmann J."/>
            <person name="Amann R."/>
            <person name="Jetten M.S.M."/>
            <person name="Mascher T."/>
            <person name="Medema M.H."/>
            <person name="Devos D.P."/>
            <person name="Kaster A.-K."/>
            <person name="Ovreas L."/>
            <person name="Rohde M."/>
            <person name="Galperin M.Y."/>
            <person name="Jogler C."/>
        </authorList>
    </citation>
    <scope>NUCLEOTIDE SEQUENCE [LARGE SCALE GENOMIC DNA]</scope>
    <source>
        <strain evidence="1 2">KOR42</strain>
    </source>
</reference>
<accession>A0A5C5WLS7</accession>
<name>A0A5C5WLS7_9PLAN</name>
<protein>
    <submittedName>
        <fullName evidence="1">Uncharacterized protein</fullName>
    </submittedName>
</protein>
<dbReference type="Proteomes" id="UP000317243">
    <property type="component" value="Unassembled WGS sequence"/>
</dbReference>
<evidence type="ECO:0000313" key="1">
    <source>
        <dbReference type="EMBL" id="TWT51746.1"/>
    </source>
</evidence>
<dbReference type="OrthoDB" id="9857252at2"/>
<keyword evidence="2" id="KW-1185">Reference proteome</keyword>
<dbReference type="RefSeq" id="WP_146510886.1">
    <property type="nucleotide sequence ID" value="NZ_SIHI01000011.1"/>
</dbReference>
<sequence>MSQGPSWRRSLGLVSVAVFAHRKEADGPVNYTISCNRRYYDGNEKSWKTSEYLGPTEIGAAVTLLKAAESFLIGIQSDQAGGQQS</sequence>
<proteinExistence type="predicted"/>
<comment type="caution">
    <text evidence="1">The sequence shown here is derived from an EMBL/GenBank/DDBJ whole genome shotgun (WGS) entry which is preliminary data.</text>
</comment>
<dbReference type="EMBL" id="SIHI01000011">
    <property type="protein sequence ID" value="TWT51746.1"/>
    <property type="molecule type" value="Genomic_DNA"/>
</dbReference>
<evidence type="ECO:0000313" key="2">
    <source>
        <dbReference type="Proteomes" id="UP000317243"/>
    </source>
</evidence>
<dbReference type="AlphaFoldDB" id="A0A5C5WLS7"/>
<gene>
    <name evidence="1" type="ORF">KOR42_34330</name>
</gene>
<organism evidence="1 2">
    <name type="scientific">Thalassoglobus neptunius</name>
    <dbReference type="NCBI Taxonomy" id="1938619"/>
    <lineage>
        <taxon>Bacteria</taxon>
        <taxon>Pseudomonadati</taxon>
        <taxon>Planctomycetota</taxon>
        <taxon>Planctomycetia</taxon>
        <taxon>Planctomycetales</taxon>
        <taxon>Planctomycetaceae</taxon>
        <taxon>Thalassoglobus</taxon>
    </lineage>
</organism>